<dbReference type="SUPFAM" id="SSF52266">
    <property type="entry name" value="SGNH hydrolase"/>
    <property type="match status" value="1"/>
</dbReference>
<evidence type="ECO:0000313" key="2">
    <source>
        <dbReference type="EMBL" id="MZQ87269.1"/>
    </source>
</evidence>
<dbReference type="Gene3D" id="3.40.50.1110">
    <property type="entry name" value="SGNH hydrolase"/>
    <property type="match status" value="1"/>
</dbReference>
<dbReference type="EMBL" id="WTUZ01000040">
    <property type="protein sequence ID" value="MZQ87269.1"/>
    <property type="molecule type" value="Genomic_DNA"/>
</dbReference>
<dbReference type="InterPro" id="IPR036514">
    <property type="entry name" value="SGNH_hydro_sf"/>
</dbReference>
<gene>
    <name evidence="2" type="ORF">GQF01_34650</name>
</gene>
<dbReference type="InterPro" id="IPR013830">
    <property type="entry name" value="SGNH_hydro"/>
</dbReference>
<proteinExistence type="predicted"/>
<keyword evidence="3" id="KW-1185">Reference proteome</keyword>
<evidence type="ECO:0000313" key="3">
    <source>
        <dbReference type="Proteomes" id="UP000481087"/>
    </source>
</evidence>
<dbReference type="AlphaFoldDB" id="A0A6L8VD57"/>
<dbReference type="Pfam" id="PF13472">
    <property type="entry name" value="Lipase_GDSL_2"/>
    <property type="match status" value="1"/>
</dbReference>
<accession>A0A6L8VD57</accession>
<organism evidence="2 3">
    <name type="scientific">Paenibacillus silvestris</name>
    <dbReference type="NCBI Taxonomy" id="2606219"/>
    <lineage>
        <taxon>Bacteria</taxon>
        <taxon>Bacillati</taxon>
        <taxon>Bacillota</taxon>
        <taxon>Bacilli</taxon>
        <taxon>Bacillales</taxon>
        <taxon>Paenibacillaceae</taxon>
        <taxon>Paenibacillus</taxon>
    </lineage>
</organism>
<sequence>MDKTINYLAFGDSLTVGFGAPDGRGFVYSFKMKVEQWLNVPVQLIQAGTNGATTSELLQTLESDPQIQKDIQEADIITITAGGNDLIQAAIPFFYQNDPAFLKSALQTYESNYKEIMAKIETLRQGIDTPYVIALIGLYNPLPQVPESAYWVQRFNLFLRKLEQPHIHIVQVYDAFIGQDTRYLSDDAIHPNEDGYDELARQVESVVSLQQLQQLIP</sequence>
<dbReference type="Proteomes" id="UP000481087">
    <property type="component" value="Unassembled WGS sequence"/>
</dbReference>
<feature type="domain" description="SGNH hydrolase-type esterase" evidence="1">
    <location>
        <begin position="9"/>
        <end position="197"/>
    </location>
</feature>
<dbReference type="GO" id="GO:0004622">
    <property type="term" value="F:phosphatidylcholine lysophospholipase activity"/>
    <property type="evidence" value="ECO:0007669"/>
    <property type="project" value="TreeGrafter"/>
</dbReference>
<dbReference type="PANTHER" id="PTHR30383:SF27">
    <property type="entry name" value="SPORE GERMINATION LIPASE LIPC"/>
    <property type="match status" value="1"/>
</dbReference>
<reference evidence="2 3" key="1">
    <citation type="submission" date="2019-12" db="EMBL/GenBank/DDBJ databases">
        <title>Paenibacillus sp. nov. sp. isolated from soil.</title>
        <authorList>
            <person name="Kim J."/>
            <person name="Jeong S.E."/>
            <person name="Jung H.S."/>
            <person name="Jeon C.O."/>
        </authorList>
    </citation>
    <scope>NUCLEOTIDE SEQUENCE [LARGE SCALE GENOMIC DNA]</scope>
    <source>
        <strain evidence="2 3">5J-6</strain>
    </source>
</reference>
<comment type="caution">
    <text evidence="2">The sequence shown here is derived from an EMBL/GenBank/DDBJ whole genome shotgun (WGS) entry which is preliminary data.</text>
</comment>
<name>A0A6L8VD57_9BACL</name>
<dbReference type="PANTHER" id="PTHR30383">
    <property type="entry name" value="THIOESTERASE 1/PROTEASE 1/LYSOPHOSPHOLIPASE L1"/>
    <property type="match status" value="1"/>
</dbReference>
<dbReference type="RefSeq" id="WP_161411891.1">
    <property type="nucleotide sequence ID" value="NZ_WTUZ01000040.1"/>
</dbReference>
<dbReference type="InterPro" id="IPR051532">
    <property type="entry name" value="Ester_Hydrolysis_Enzymes"/>
</dbReference>
<evidence type="ECO:0000259" key="1">
    <source>
        <dbReference type="Pfam" id="PF13472"/>
    </source>
</evidence>
<protein>
    <submittedName>
        <fullName evidence="2">Lipase</fullName>
    </submittedName>
</protein>